<dbReference type="PANTHER" id="PTHR12110">
    <property type="entry name" value="HYDROXYPYRUVATE ISOMERASE"/>
    <property type="match status" value="1"/>
</dbReference>
<dbReference type="InterPro" id="IPR013022">
    <property type="entry name" value="Xyl_isomerase-like_TIM-brl"/>
</dbReference>
<dbReference type="PANTHER" id="PTHR12110:SF48">
    <property type="entry name" value="BLL3656 PROTEIN"/>
    <property type="match status" value="1"/>
</dbReference>
<reference evidence="2" key="1">
    <citation type="submission" date="2021-10" db="EMBL/GenBank/DDBJ databases">
        <title>Anaerobic single-cell dispensing facilitates the cultivation of human gut bacteria.</title>
        <authorList>
            <person name="Afrizal A."/>
        </authorList>
    </citation>
    <scope>NUCLEOTIDE SEQUENCE</scope>
    <source>
        <strain evidence="2">CLA-AA-H215</strain>
    </source>
</reference>
<sequence length="281" mass="31836">MTPKYSLVHLTAADCPPPDFIRLAAKAGFDCVSLRSIPTRMHREEKSVGENITGKMPFALSENPALLRETRRAAKTEGIEIHDTENARIFDGVNVQDYEKDLEAAAELGIHHILTNIWTEDAMFYEDAFGRLCDLGAQYDLSVNLEFVTWSGVKDLNAASELLRRVNRPNQGIVLDTLHFYRSGNTVKDLEGLPKEWFRYVHLCDCPAEIPMEREELIRTGLEERMIPGSGAVDMRAILKQIPHVVRGIEIPNRRMTEQMGMEAYLTKALADTKKYLDDSE</sequence>
<proteinExistence type="predicted"/>
<dbReference type="SUPFAM" id="SSF51658">
    <property type="entry name" value="Xylose isomerase-like"/>
    <property type="match status" value="1"/>
</dbReference>
<dbReference type="Pfam" id="PF01261">
    <property type="entry name" value="AP_endonuc_2"/>
    <property type="match status" value="1"/>
</dbReference>
<evidence type="ECO:0000313" key="3">
    <source>
        <dbReference type="Proteomes" id="UP001198182"/>
    </source>
</evidence>
<dbReference type="RefSeq" id="WP_308454744.1">
    <property type="nucleotide sequence ID" value="NZ_JAJEQR010000062.1"/>
</dbReference>
<dbReference type="AlphaFoldDB" id="A0AAE3EC66"/>
<accession>A0AAE3EC66</accession>
<comment type="caution">
    <text evidence="2">The sequence shown here is derived from an EMBL/GenBank/DDBJ whole genome shotgun (WGS) entry which is preliminary data.</text>
</comment>
<dbReference type="Gene3D" id="3.20.20.150">
    <property type="entry name" value="Divalent-metal-dependent TIM barrel enzymes"/>
    <property type="match status" value="1"/>
</dbReference>
<keyword evidence="2" id="KW-0413">Isomerase</keyword>
<gene>
    <name evidence="2" type="ORF">LKD81_15285</name>
</gene>
<evidence type="ECO:0000259" key="1">
    <source>
        <dbReference type="Pfam" id="PF01261"/>
    </source>
</evidence>
<organism evidence="2 3">
    <name type="scientific">Hominifimenecus microfluidus</name>
    <dbReference type="NCBI Taxonomy" id="2885348"/>
    <lineage>
        <taxon>Bacteria</taxon>
        <taxon>Bacillati</taxon>
        <taxon>Bacillota</taxon>
        <taxon>Clostridia</taxon>
        <taxon>Lachnospirales</taxon>
        <taxon>Lachnospiraceae</taxon>
        <taxon>Hominifimenecus</taxon>
    </lineage>
</organism>
<dbReference type="InterPro" id="IPR036237">
    <property type="entry name" value="Xyl_isomerase-like_sf"/>
</dbReference>
<protein>
    <submittedName>
        <fullName evidence="2">Sugar phosphate isomerase/epimerase</fullName>
    </submittedName>
</protein>
<dbReference type="GO" id="GO:0016853">
    <property type="term" value="F:isomerase activity"/>
    <property type="evidence" value="ECO:0007669"/>
    <property type="project" value="UniProtKB-KW"/>
</dbReference>
<evidence type="ECO:0000313" key="2">
    <source>
        <dbReference type="EMBL" id="MCC2232337.1"/>
    </source>
</evidence>
<keyword evidence="3" id="KW-1185">Reference proteome</keyword>
<dbReference type="EMBL" id="JAJEQR010000062">
    <property type="protein sequence ID" value="MCC2232337.1"/>
    <property type="molecule type" value="Genomic_DNA"/>
</dbReference>
<name>A0AAE3EC66_9FIRM</name>
<dbReference type="Proteomes" id="UP001198182">
    <property type="component" value="Unassembled WGS sequence"/>
</dbReference>
<dbReference type="InterPro" id="IPR050312">
    <property type="entry name" value="IolE/XylAMocC-like"/>
</dbReference>
<feature type="domain" description="Xylose isomerase-like TIM barrel" evidence="1">
    <location>
        <begin position="21"/>
        <end position="243"/>
    </location>
</feature>